<evidence type="ECO:0008006" key="3">
    <source>
        <dbReference type="Google" id="ProtNLM"/>
    </source>
</evidence>
<dbReference type="InterPro" id="IPR048683">
    <property type="entry name" value="Sf6_terminase"/>
</dbReference>
<gene>
    <name evidence="1" type="ORF">IFE19_01440</name>
</gene>
<sequence>MTMGRPSDFTPEIANEICERLSKGESLRSITGAQRDDFMPSETTVRRWLAGDEDWNEQFRRQYAHAREAQADHYAEEIIDIADGVDQWRPTDADMASAVVRDPQRDRLRIDARKWVASKLAPKKYGEKVALTGGSEDDAPLQVIINKPA</sequence>
<proteinExistence type="predicted"/>
<evidence type="ECO:0000313" key="1">
    <source>
        <dbReference type="EMBL" id="QTC88099.1"/>
    </source>
</evidence>
<keyword evidence="2" id="KW-1185">Reference proteome</keyword>
<dbReference type="Proteomes" id="UP000663942">
    <property type="component" value="Chromosome"/>
</dbReference>
<name>A0ABX7SK82_9CAUL</name>
<organism evidence="1 2">
    <name type="scientific">Brevundimonas pondensis</name>
    <dbReference type="NCBI Taxonomy" id="2774189"/>
    <lineage>
        <taxon>Bacteria</taxon>
        <taxon>Pseudomonadati</taxon>
        <taxon>Pseudomonadota</taxon>
        <taxon>Alphaproteobacteria</taxon>
        <taxon>Caulobacterales</taxon>
        <taxon>Caulobacteraceae</taxon>
        <taxon>Brevundimonas</taxon>
    </lineage>
</organism>
<dbReference type="Pfam" id="PF20901">
    <property type="entry name" value="Sf6_terminase"/>
    <property type="match status" value="1"/>
</dbReference>
<protein>
    <recommendedName>
        <fullName evidence="3">Terminase small subunit protein</fullName>
    </recommendedName>
</protein>
<dbReference type="EMBL" id="CP062006">
    <property type="protein sequence ID" value="QTC88099.1"/>
    <property type="molecule type" value="Genomic_DNA"/>
</dbReference>
<reference evidence="1 2" key="1">
    <citation type="submission" date="2020-09" db="EMBL/GenBank/DDBJ databases">
        <title>Brevundimonas sp. LVF1 isolated from an oligotrophic pond in Goettingen, Germany.</title>
        <authorList>
            <person name="Friedrich I."/>
            <person name="Klassen A."/>
            <person name="Neubauer H."/>
            <person name="Schneider D."/>
            <person name="Hertel R."/>
            <person name="Daniel R."/>
        </authorList>
    </citation>
    <scope>NUCLEOTIDE SEQUENCE [LARGE SCALE GENOMIC DNA]</scope>
    <source>
        <strain evidence="1 2">LVF1</strain>
    </source>
</reference>
<accession>A0ABX7SK82</accession>
<dbReference type="Gene3D" id="1.10.10.60">
    <property type="entry name" value="Homeodomain-like"/>
    <property type="match status" value="1"/>
</dbReference>
<evidence type="ECO:0000313" key="2">
    <source>
        <dbReference type="Proteomes" id="UP000663942"/>
    </source>
</evidence>